<feature type="compositionally biased region" description="Polar residues" evidence="1">
    <location>
        <begin position="82"/>
        <end position="92"/>
    </location>
</feature>
<dbReference type="AlphaFoldDB" id="A0AAW6RKI1"/>
<reference evidence="2 3" key="1">
    <citation type="submission" date="2023-04" db="EMBL/GenBank/DDBJ databases">
        <title>Ottowia paracancer sp. nov., isolated from human stomach.</title>
        <authorList>
            <person name="Song Y."/>
        </authorList>
    </citation>
    <scope>NUCLEOTIDE SEQUENCE [LARGE SCALE GENOMIC DNA]</scope>
    <source>
        <strain evidence="2 3">10c7w1</strain>
    </source>
</reference>
<evidence type="ECO:0000313" key="2">
    <source>
        <dbReference type="EMBL" id="MDG9698781.1"/>
    </source>
</evidence>
<protein>
    <recommendedName>
        <fullName evidence="4">TonB-dependent receptor plug domain-containing protein</fullName>
    </recommendedName>
</protein>
<feature type="compositionally biased region" description="Basic residues" evidence="1">
    <location>
        <begin position="110"/>
        <end position="122"/>
    </location>
</feature>
<keyword evidence="3" id="KW-1185">Reference proteome</keyword>
<sequence length="141" mass="14445">MSLLAVSARLAAQALPDSSGSPGSPDAHDAGETLPAVTVTVNKQSQPLDAVAAGVTAFAGEELASEGVRDLQGVAQMTPGLTFQPVGQSSPRACSRSVRGRKSTDSGGLRRCKSSPGHKARLRFAPCSPSRSALLHLTTRP</sequence>
<evidence type="ECO:0008006" key="4">
    <source>
        <dbReference type="Google" id="ProtNLM"/>
    </source>
</evidence>
<accession>A0AAW6RKI1</accession>
<evidence type="ECO:0000256" key="1">
    <source>
        <dbReference type="SAM" id="MobiDB-lite"/>
    </source>
</evidence>
<dbReference type="Proteomes" id="UP001237156">
    <property type="component" value="Unassembled WGS sequence"/>
</dbReference>
<gene>
    <name evidence="2" type="ORF">QB898_03430</name>
</gene>
<dbReference type="Gene3D" id="2.170.130.10">
    <property type="entry name" value="TonB-dependent receptor, plug domain"/>
    <property type="match status" value="1"/>
</dbReference>
<dbReference type="InterPro" id="IPR037066">
    <property type="entry name" value="Plug_dom_sf"/>
</dbReference>
<dbReference type="SUPFAM" id="SSF56935">
    <property type="entry name" value="Porins"/>
    <property type="match status" value="1"/>
</dbReference>
<comment type="caution">
    <text evidence="2">The sequence shown here is derived from an EMBL/GenBank/DDBJ whole genome shotgun (WGS) entry which is preliminary data.</text>
</comment>
<feature type="compositionally biased region" description="Low complexity" evidence="1">
    <location>
        <begin position="16"/>
        <end position="25"/>
    </location>
</feature>
<proteinExistence type="predicted"/>
<organism evidence="2 3">
    <name type="scientific">Ottowia cancrivicina</name>
    <dbReference type="NCBI Taxonomy" id="3040346"/>
    <lineage>
        <taxon>Bacteria</taxon>
        <taxon>Pseudomonadati</taxon>
        <taxon>Pseudomonadota</taxon>
        <taxon>Betaproteobacteria</taxon>
        <taxon>Burkholderiales</taxon>
        <taxon>Comamonadaceae</taxon>
        <taxon>Ottowia</taxon>
    </lineage>
</organism>
<evidence type="ECO:0000313" key="3">
    <source>
        <dbReference type="Proteomes" id="UP001237156"/>
    </source>
</evidence>
<name>A0AAW6RKI1_9BURK</name>
<feature type="region of interest" description="Disordered" evidence="1">
    <location>
        <begin position="12"/>
        <end position="35"/>
    </location>
</feature>
<dbReference type="RefSeq" id="WP_279523798.1">
    <property type="nucleotide sequence ID" value="NZ_JARVII010000004.1"/>
</dbReference>
<feature type="region of interest" description="Disordered" evidence="1">
    <location>
        <begin position="82"/>
        <end position="125"/>
    </location>
</feature>
<dbReference type="EMBL" id="JARVII010000004">
    <property type="protein sequence ID" value="MDG9698781.1"/>
    <property type="molecule type" value="Genomic_DNA"/>
</dbReference>